<dbReference type="EMBL" id="VSRR010000722">
    <property type="protein sequence ID" value="MPC18928.1"/>
    <property type="molecule type" value="Genomic_DNA"/>
</dbReference>
<keyword evidence="3" id="KW-1185">Reference proteome</keyword>
<proteinExistence type="predicted"/>
<reference evidence="2 3" key="1">
    <citation type="submission" date="2019-05" db="EMBL/GenBank/DDBJ databases">
        <title>Another draft genome of Portunus trituberculatus and its Hox gene families provides insights of decapod evolution.</title>
        <authorList>
            <person name="Jeong J.-H."/>
            <person name="Song I."/>
            <person name="Kim S."/>
            <person name="Choi T."/>
            <person name="Kim D."/>
            <person name="Ryu S."/>
            <person name="Kim W."/>
        </authorList>
    </citation>
    <scope>NUCLEOTIDE SEQUENCE [LARGE SCALE GENOMIC DNA]</scope>
    <source>
        <tissue evidence="2">Muscle</tissue>
    </source>
</reference>
<gene>
    <name evidence="2" type="ORF">E2C01_011827</name>
</gene>
<comment type="caution">
    <text evidence="2">The sequence shown here is derived from an EMBL/GenBank/DDBJ whole genome shotgun (WGS) entry which is preliminary data.</text>
</comment>
<feature type="compositionally biased region" description="Polar residues" evidence="1">
    <location>
        <begin position="84"/>
        <end position="93"/>
    </location>
</feature>
<evidence type="ECO:0000313" key="2">
    <source>
        <dbReference type="EMBL" id="MPC18928.1"/>
    </source>
</evidence>
<sequence length="109" mass="11964">MRRQGTRQADRNSCLSLWCPGPLLPTVIFREDRGASGRPRNNLPQHTLGPRTKSFTLLQTTPSLDHQYTPHGLLRPRSPPTPSIRDTNTSLNGVLTAPLDSVGRGTVPS</sequence>
<accession>A0A5B7DC47</accession>
<name>A0A5B7DC47_PORTR</name>
<dbReference type="AlphaFoldDB" id="A0A5B7DC47"/>
<evidence type="ECO:0000256" key="1">
    <source>
        <dbReference type="SAM" id="MobiDB-lite"/>
    </source>
</evidence>
<feature type="region of interest" description="Disordered" evidence="1">
    <location>
        <begin position="30"/>
        <end position="109"/>
    </location>
</feature>
<protein>
    <submittedName>
        <fullName evidence="2">Uncharacterized protein</fullName>
    </submittedName>
</protein>
<evidence type="ECO:0000313" key="3">
    <source>
        <dbReference type="Proteomes" id="UP000324222"/>
    </source>
</evidence>
<organism evidence="2 3">
    <name type="scientific">Portunus trituberculatus</name>
    <name type="common">Swimming crab</name>
    <name type="synonym">Neptunus trituberculatus</name>
    <dbReference type="NCBI Taxonomy" id="210409"/>
    <lineage>
        <taxon>Eukaryota</taxon>
        <taxon>Metazoa</taxon>
        <taxon>Ecdysozoa</taxon>
        <taxon>Arthropoda</taxon>
        <taxon>Crustacea</taxon>
        <taxon>Multicrustacea</taxon>
        <taxon>Malacostraca</taxon>
        <taxon>Eumalacostraca</taxon>
        <taxon>Eucarida</taxon>
        <taxon>Decapoda</taxon>
        <taxon>Pleocyemata</taxon>
        <taxon>Brachyura</taxon>
        <taxon>Eubrachyura</taxon>
        <taxon>Portunoidea</taxon>
        <taxon>Portunidae</taxon>
        <taxon>Portuninae</taxon>
        <taxon>Portunus</taxon>
    </lineage>
</organism>
<dbReference type="Proteomes" id="UP000324222">
    <property type="component" value="Unassembled WGS sequence"/>
</dbReference>
<feature type="compositionally biased region" description="Polar residues" evidence="1">
    <location>
        <begin position="53"/>
        <end position="66"/>
    </location>
</feature>